<dbReference type="Proteomes" id="UP000298381">
    <property type="component" value="Unassembled WGS sequence"/>
</dbReference>
<dbReference type="Pfam" id="PF00924">
    <property type="entry name" value="MS_channel_2nd"/>
    <property type="match status" value="1"/>
</dbReference>
<evidence type="ECO:0000313" key="12">
    <source>
        <dbReference type="Proteomes" id="UP000298381"/>
    </source>
</evidence>
<evidence type="ECO:0000256" key="2">
    <source>
        <dbReference type="ARBA" id="ARBA00008017"/>
    </source>
</evidence>
<dbReference type="InterPro" id="IPR006685">
    <property type="entry name" value="MscS_channel_2nd"/>
</dbReference>
<dbReference type="InterPro" id="IPR049278">
    <property type="entry name" value="MS_channel_C"/>
</dbReference>
<feature type="domain" description="Mechanosensitive ion channel MscS C-terminal" evidence="9">
    <location>
        <begin position="187"/>
        <end position="269"/>
    </location>
</feature>
<evidence type="ECO:0000256" key="6">
    <source>
        <dbReference type="ARBA" id="ARBA00023136"/>
    </source>
</evidence>
<dbReference type="AlphaFoldDB" id="A0A4Z0D179"/>
<dbReference type="GO" id="GO:0005886">
    <property type="term" value="C:plasma membrane"/>
    <property type="evidence" value="ECO:0007669"/>
    <property type="project" value="UniProtKB-SubCell"/>
</dbReference>
<dbReference type="Gene3D" id="1.10.287.1260">
    <property type="match status" value="1"/>
</dbReference>
<evidence type="ECO:0000256" key="3">
    <source>
        <dbReference type="ARBA" id="ARBA00022475"/>
    </source>
</evidence>
<evidence type="ECO:0000256" key="7">
    <source>
        <dbReference type="SAM" id="Phobius"/>
    </source>
</evidence>
<dbReference type="RefSeq" id="WP_135271598.1">
    <property type="nucleotide sequence ID" value="NZ_SRIB01000012.1"/>
</dbReference>
<dbReference type="PANTHER" id="PTHR30460:SF0">
    <property type="entry name" value="MODERATE CONDUCTANCE MECHANOSENSITIVE CHANNEL YBIO"/>
    <property type="match status" value="1"/>
</dbReference>
<evidence type="ECO:0000259" key="10">
    <source>
        <dbReference type="Pfam" id="PF21088"/>
    </source>
</evidence>
<dbReference type="Gene3D" id="3.30.70.100">
    <property type="match status" value="1"/>
</dbReference>
<protein>
    <submittedName>
        <fullName evidence="11">Mechanosensitive ion channel family protein</fullName>
    </submittedName>
</protein>
<dbReference type="OrthoDB" id="9809206at2"/>
<evidence type="ECO:0000256" key="4">
    <source>
        <dbReference type="ARBA" id="ARBA00022692"/>
    </source>
</evidence>
<sequence length="282" mass="31320">MARISIINNIFKDDLGNINFLGKIGISILIFLSVYFITKIVNKVIDKTILNRKSLSTIESTNRIITMTQTIKRIVKYVLLFFALVISLDMFGVNTASLIATLGIGGFALTFGAQSLVKDMITGFFILIENQYSVGDYVQIGSKEGIVEELGIRITKIRDFTGELHIIPNGSITEVTNKTRGGMRALVKVGVSYEDDLDHVLSVLNKVADELKNDEKVIEGPTVLGVTQLGSYSVEISIVAKTIPMEQWAVERNLRKRIKEEFEKEGIEIPYQKIVVLGGEKS</sequence>
<accession>A0A4Z0D179</accession>
<dbReference type="Gene3D" id="2.30.30.60">
    <property type="match status" value="1"/>
</dbReference>
<reference evidence="11 12" key="1">
    <citation type="submission" date="2019-03" db="EMBL/GenBank/DDBJ databases">
        <title>Draft genome sequence data and analysis of a Fermenting Bacterium, Soehngenia longevitae strain 1933PT, isolated from petroleum reservoir in Azerbaijan.</title>
        <authorList>
            <person name="Grouzdev D.S."/>
            <person name="Bidzhieva S.K."/>
            <person name="Sokolova D.S."/>
            <person name="Tourova T.P."/>
            <person name="Poltaraus A.B."/>
            <person name="Nazina T.N."/>
        </authorList>
    </citation>
    <scope>NUCLEOTIDE SEQUENCE [LARGE SCALE GENOMIC DNA]</scope>
    <source>
        <strain evidence="11 12">1933P</strain>
    </source>
</reference>
<keyword evidence="4 7" id="KW-0812">Transmembrane</keyword>
<dbReference type="InterPro" id="IPR010920">
    <property type="entry name" value="LSM_dom_sf"/>
</dbReference>
<comment type="caution">
    <text evidence="11">The sequence shown here is derived from an EMBL/GenBank/DDBJ whole genome shotgun (WGS) entry which is preliminary data.</text>
</comment>
<evidence type="ECO:0000256" key="1">
    <source>
        <dbReference type="ARBA" id="ARBA00004651"/>
    </source>
</evidence>
<evidence type="ECO:0000313" key="11">
    <source>
        <dbReference type="EMBL" id="TFZ39500.1"/>
    </source>
</evidence>
<proteinExistence type="inferred from homology"/>
<dbReference type="FunFam" id="2.30.30.60:FF:000001">
    <property type="entry name" value="MscS Mechanosensitive ion channel"/>
    <property type="match status" value="1"/>
</dbReference>
<keyword evidence="12" id="KW-1185">Reference proteome</keyword>
<feature type="transmembrane region" description="Helical" evidence="7">
    <location>
        <begin position="20"/>
        <end position="38"/>
    </location>
</feature>
<evidence type="ECO:0000259" key="9">
    <source>
        <dbReference type="Pfam" id="PF21082"/>
    </source>
</evidence>
<comment type="subcellular location">
    <subcellularLocation>
        <location evidence="1">Cell membrane</location>
        <topology evidence="1">Multi-pass membrane protein</topology>
    </subcellularLocation>
</comment>
<dbReference type="SUPFAM" id="SSF82689">
    <property type="entry name" value="Mechanosensitive channel protein MscS (YggB), C-terminal domain"/>
    <property type="match status" value="1"/>
</dbReference>
<dbReference type="SUPFAM" id="SSF82861">
    <property type="entry name" value="Mechanosensitive channel protein MscS (YggB), transmembrane region"/>
    <property type="match status" value="1"/>
</dbReference>
<dbReference type="PANTHER" id="PTHR30460">
    <property type="entry name" value="MODERATE CONDUCTANCE MECHANOSENSITIVE CHANNEL YBIO"/>
    <property type="match status" value="1"/>
</dbReference>
<dbReference type="InterPro" id="IPR023408">
    <property type="entry name" value="MscS_beta-dom_sf"/>
</dbReference>
<gene>
    <name evidence="11" type="ORF">E4100_08385</name>
</gene>
<keyword evidence="6 7" id="KW-0472">Membrane</keyword>
<dbReference type="InterPro" id="IPR011066">
    <property type="entry name" value="MscS_channel_C_sf"/>
</dbReference>
<keyword evidence="3" id="KW-1003">Cell membrane</keyword>
<dbReference type="GO" id="GO:0008381">
    <property type="term" value="F:mechanosensitive monoatomic ion channel activity"/>
    <property type="evidence" value="ECO:0007669"/>
    <property type="project" value="InterPro"/>
</dbReference>
<dbReference type="InterPro" id="IPR011014">
    <property type="entry name" value="MscS_channel_TM-2"/>
</dbReference>
<feature type="domain" description="Mechanosensitive ion channel transmembrane helices 2/3" evidence="10">
    <location>
        <begin position="74"/>
        <end position="114"/>
    </location>
</feature>
<organism evidence="11 12">
    <name type="scientific">Soehngenia longivitae</name>
    <dbReference type="NCBI Taxonomy" id="2562294"/>
    <lineage>
        <taxon>Bacteria</taxon>
        <taxon>Bacillati</taxon>
        <taxon>Bacillota</taxon>
        <taxon>Tissierellia</taxon>
        <taxon>Tissierellales</taxon>
        <taxon>Tissierellaceae</taxon>
        <taxon>Soehngenia</taxon>
    </lineage>
</organism>
<dbReference type="EMBL" id="SRIB01000012">
    <property type="protein sequence ID" value="TFZ39500.1"/>
    <property type="molecule type" value="Genomic_DNA"/>
</dbReference>
<evidence type="ECO:0000259" key="8">
    <source>
        <dbReference type="Pfam" id="PF00924"/>
    </source>
</evidence>
<keyword evidence="5 7" id="KW-1133">Transmembrane helix</keyword>
<evidence type="ECO:0000256" key="5">
    <source>
        <dbReference type="ARBA" id="ARBA00022989"/>
    </source>
</evidence>
<feature type="domain" description="Mechanosensitive ion channel MscS" evidence="8">
    <location>
        <begin position="116"/>
        <end position="179"/>
    </location>
</feature>
<comment type="similarity">
    <text evidence="2">Belongs to the MscS (TC 1.A.23) family.</text>
</comment>
<name>A0A4Z0D179_9FIRM</name>
<dbReference type="Pfam" id="PF21082">
    <property type="entry name" value="MS_channel_3rd"/>
    <property type="match status" value="1"/>
</dbReference>
<dbReference type="InterPro" id="IPR049142">
    <property type="entry name" value="MS_channel_1st"/>
</dbReference>
<feature type="transmembrane region" description="Helical" evidence="7">
    <location>
        <begin position="74"/>
        <end position="92"/>
    </location>
</feature>
<dbReference type="SUPFAM" id="SSF50182">
    <property type="entry name" value="Sm-like ribonucleoproteins"/>
    <property type="match status" value="1"/>
</dbReference>
<dbReference type="InterPro" id="IPR045276">
    <property type="entry name" value="YbiO_bact"/>
</dbReference>
<dbReference type="Pfam" id="PF21088">
    <property type="entry name" value="MS_channel_1st"/>
    <property type="match status" value="1"/>
</dbReference>